<comment type="similarity">
    <text evidence="2">Belongs to the binding-protein-dependent transport system permease family. FecCD subfamily.</text>
</comment>
<evidence type="ECO:0000256" key="8">
    <source>
        <dbReference type="SAM" id="Phobius"/>
    </source>
</evidence>
<evidence type="ECO:0000256" key="5">
    <source>
        <dbReference type="ARBA" id="ARBA00022692"/>
    </source>
</evidence>
<evidence type="ECO:0000313" key="10">
    <source>
        <dbReference type="Proteomes" id="UP001597044"/>
    </source>
</evidence>
<dbReference type="CDD" id="cd06550">
    <property type="entry name" value="TM_ABC_iron-siderophores_like"/>
    <property type="match status" value="1"/>
</dbReference>
<dbReference type="InterPro" id="IPR000522">
    <property type="entry name" value="ABC_transptr_permease_BtuC"/>
</dbReference>
<sequence>MAFSLSYSSPLGKFALASAVAALLAMALAYDLPNGDLGAEIFWQLRFPRVLLAFMAGAGLAVAGLWLQTLFRHALVEPGLLGVSAGASLAAVLSLLLGTTYALVLPFAACVGAALSLLTVLAMARRYQLQAEALLLVGIALNAVLSAATQLLLILAPDSGLRAGSFWLMGSFANAEWPWLAANAVLLLVLLGWGIKRCTSFDIWLLGEREAGHLGLNVRRFRRQVIWASAAVVAMAVAQTGSIAFIGLMAPHIASRLVGSMHRQLMPATLLVGGALAIFADTLARTLMAPLELPVGILTALFGAPFFLIILRQRWQR</sequence>
<evidence type="ECO:0000256" key="6">
    <source>
        <dbReference type="ARBA" id="ARBA00022989"/>
    </source>
</evidence>
<proteinExistence type="inferred from homology"/>
<comment type="subcellular location">
    <subcellularLocation>
        <location evidence="1">Cell membrane</location>
        <topology evidence="1">Multi-pass membrane protein</topology>
    </subcellularLocation>
</comment>
<dbReference type="InterPro" id="IPR037294">
    <property type="entry name" value="ABC_BtuC-like"/>
</dbReference>
<feature type="transmembrane region" description="Helical" evidence="8">
    <location>
        <begin position="103"/>
        <end position="122"/>
    </location>
</feature>
<feature type="transmembrane region" description="Helical" evidence="8">
    <location>
        <begin position="291"/>
        <end position="311"/>
    </location>
</feature>
<keyword evidence="6 8" id="KW-1133">Transmembrane helix</keyword>
<gene>
    <name evidence="9" type="ORF">ACFQ0F_05170</name>
</gene>
<organism evidence="9 10">
    <name type="scientific">Paraperlucidibaca wandonensis</name>
    <dbReference type="NCBI Taxonomy" id="1268273"/>
    <lineage>
        <taxon>Bacteria</taxon>
        <taxon>Pseudomonadati</taxon>
        <taxon>Pseudomonadota</taxon>
        <taxon>Gammaproteobacteria</taxon>
        <taxon>Moraxellales</taxon>
        <taxon>Moraxellaceae</taxon>
        <taxon>Paraperlucidibaca</taxon>
    </lineage>
</organism>
<dbReference type="PANTHER" id="PTHR30472:SF67">
    <property type="entry name" value="PERMEASE OF ABC TRANSPORTER-RELATED"/>
    <property type="match status" value="1"/>
</dbReference>
<evidence type="ECO:0000256" key="2">
    <source>
        <dbReference type="ARBA" id="ARBA00007935"/>
    </source>
</evidence>
<keyword evidence="10" id="KW-1185">Reference proteome</keyword>
<evidence type="ECO:0000256" key="7">
    <source>
        <dbReference type="ARBA" id="ARBA00023136"/>
    </source>
</evidence>
<evidence type="ECO:0000256" key="4">
    <source>
        <dbReference type="ARBA" id="ARBA00022475"/>
    </source>
</evidence>
<feature type="transmembrane region" description="Helical" evidence="8">
    <location>
        <begin position="134"/>
        <end position="157"/>
    </location>
</feature>
<evidence type="ECO:0000313" key="9">
    <source>
        <dbReference type="EMBL" id="MFD0949779.1"/>
    </source>
</evidence>
<name>A0ABW3HI65_9GAMM</name>
<dbReference type="PANTHER" id="PTHR30472">
    <property type="entry name" value="FERRIC ENTEROBACTIN TRANSPORT SYSTEM PERMEASE PROTEIN"/>
    <property type="match status" value="1"/>
</dbReference>
<evidence type="ECO:0000256" key="3">
    <source>
        <dbReference type="ARBA" id="ARBA00022448"/>
    </source>
</evidence>
<dbReference type="Proteomes" id="UP001597044">
    <property type="component" value="Unassembled WGS sequence"/>
</dbReference>
<feature type="transmembrane region" description="Helical" evidence="8">
    <location>
        <begin position="45"/>
        <end position="67"/>
    </location>
</feature>
<dbReference type="SUPFAM" id="SSF81345">
    <property type="entry name" value="ABC transporter involved in vitamin B12 uptake, BtuC"/>
    <property type="match status" value="1"/>
</dbReference>
<protein>
    <submittedName>
        <fullName evidence="9">FecCD family ABC transporter permease</fullName>
    </submittedName>
</protein>
<feature type="transmembrane region" description="Helical" evidence="8">
    <location>
        <begin position="79"/>
        <end position="97"/>
    </location>
</feature>
<keyword evidence="7 8" id="KW-0472">Membrane</keyword>
<keyword evidence="5 8" id="KW-0812">Transmembrane</keyword>
<dbReference type="RefSeq" id="WP_340676463.1">
    <property type="nucleotide sequence ID" value="NZ_JBHTIT010000001.1"/>
</dbReference>
<keyword evidence="3" id="KW-0813">Transport</keyword>
<dbReference type="EMBL" id="JBHTIT010000001">
    <property type="protein sequence ID" value="MFD0949779.1"/>
    <property type="molecule type" value="Genomic_DNA"/>
</dbReference>
<feature type="transmembrane region" description="Helical" evidence="8">
    <location>
        <begin position="177"/>
        <end position="195"/>
    </location>
</feature>
<evidence type="ECO:0000256" key="1">
    <source>
        <dbReference type="ARBA" id="ARBA00004651"/>
    </source>
</evidence>
<dbReference type="Pfam" id="PF01032">
    <property type="entry name" value="FecCD"/>
    <property type="match status" value="1"/>
</dbReference>
<feature type="transmembrane region" description="Helical" evidence="8">
    <location>
        <begin position="225"/>
        <end position="253"/>
    </location>
</feature>
<keyword evidence="4" id="KW-1003">Cell membrane</keyword>
<dbReference type="Gene3D" id="1.10.3470.10">
    <property type="entry name" value="ABC transporter involved in vitamin B12 uptake, BtuC"/>
    <property type="match status" value="1"/>
</dbReference>
<comment type="caution">
    <text evidence="9">The sequence shown here is derived from an EMBL/GenBank/DDBJ whole genome shotgun (WGS) entry which is preliminary data.</text>
</comment>
<reference evidence="10" key="1">
    <citation type="journal article" date="2019" name="Int. J. Syst. Evol. Microbiol.">
        <title>The Global Catalogue of Microorganisms (GCM) 10K type strain sequencing project: providing services to taxonomists for standard genome sequencing and annotation.</title>
        <authorList>
            <consortium name="The Broad Institute Genomics Platform"/>
            <consortium name="The Broad Institute Genome Sequencing Center for Infectious Disease"/>
            <person name="Wu L."/>
            <person name="Ma J."/>
        </authorList>
    </citation>
    <scope>NUCLEOTIDE SEQUENCE [LARGE SCALE GENOMIC DNA]</scope>
    <source>
        <strain evidence="10">CCUG 63419</strain>
    </source>
</reference>
<accession>A0ABW3HI65</accession>